<accession>A0AAD9UKT4</accession>
<evidence type="ECO:0000256" key="2">
    <source>
        <dbReference type="SAM" id="SignalP"/>
    </source>
</evidence>
<comment type="caution">
    <text evidence="3">The sequence shown here is derived from an EMBL/GenBank/DDBJ whole genome shotgun (WGS) entry which is preliminary data.</text>
</comment>
<evidence type="ECO:0000313" key="4">
    <source>
        <dbReference type="Proteomes" id="UP001209878"/>
    </source>
</evidence>
<dbReference type="InterPro" id="IPR038178">
    <property type="entry name" value="Kringle_sf"/>
</dbReference>
<evidence type="ECO:0000256" key="1">
    <source>
        <dbReference type="ARBA" id="ARBA00023157"/>
    </source>
</evidence>
<dbReference type="Proteomes" id="UP001209878">
    <property type="component" value="Unassembled WGS sequence"/>
</dbReference>
<keyword evidence="1" id="KW-1015">Disulfide bond</keyword>
<reference evidence="3" key="1">
    <citation type="journal article" date="2023" name="Mol. Biol. Evol.">
        <title>Third-Generation Sequencing Reveals the Adaptive Role of the Epigenome in Three Deep-Sea Polychaetes.</title>
        <authorList>
            <person name="Perez M."/>
            <person name="Aroh O."/>
            <person name="Sun Y."/>
            <person name="Lan Y."/>
            <person name="Juniper S.K."/>
            <person name="Young C.R."/>
            <person name="Angers B."/>
            <person name="Qian P.Y."/>
        </authorList>
    </citation>
    <scope>NUCLEOTIDE SEQUENCE</scope>
    <source>
        <strain evidence="3">R07B-5</strain>
    </source>
</reference>
<keyword evidence="4" id="KW-1185">Reference proteome</keyword>
<name>A0AAD9UKT4_RIDPI</name>
<feature type="chain" id="PRO_5042162684" evidence="2">
    <location>
        <begin position="28"/>
        <end position="112"/>
    </location>
</feature>
<dbReference type="EMBL" id="JAODUO010000015">
    <property type="protein sequence ID" value="KAK2193209.1"/>
    <property type="molecule type" value="Genomic_DNA"/>
</dbReference>
<organism evidence="3 4">
    <name type="scientific">Ridgeia piscesae</name>
    <name type="common">Tubeworm</name>
    <dbReference type="NCBI Taxonomy" id="27915"/>
    <lineage>
        <taxon>Eukaryota</taxon>
        <taxon>Metazoa</taxon>
        <taxon>Spiralia</taxon>
        <taxon>Lophotrochozoa</taxon>
        <taxon>Annelida</taxon>
        <taxon>Polychaeta</taxon>
        <taxon>Sedentaria</taxon>
        <taxon>Canalipalpata</taxon>
        <taxon>Sabellida</taxon>
        <taxon>Siboglinidae</taxon>
        <taxon>Ridgeia</taxon>
    </lineage>
</organism>
<sequence>MCPHEKGCVSPATSFGVFLLFSPRVLASPPTICVLESSDSFIGLLHLEGGPRECLFTAKGFEYRGHVSVTKSGRKCQSWRAQWVNSDHIVSFTNWFLSWTAVYLIFNLYSVD</sequence>
<gene>
    <name evidence="3" type="ORF">NP493_16g00045</name>
</gene>
<evidence type="ECO:0000313" key="3">
    <source>
        <dbReference type="EMBL" id="KAK2193209.1"/>
    </source>
</evidence>
<dbReference type="InterPro" id="IPR013806">
    <property type="entry name" value="Kringle-like"/>
</dbReference>
<protein>
    <submittedName>
        <fullName evidence="3">Uncharacterized protein</fullName>
    </submittedName>
</protein>
<dbReference type="SUPFAM" id="SSF57440">
    <property type="entry name" value="Kringle-like"/>
    <property type="match status" value="1"/>
</dbReference>
<keyword evidence="2" id="KW-0732">Signal</keyword>
<feature type="signal peptide" evidence="2">
    <location>
        <begin position="1"/>
        <end position="27"/>
    </location>
</feature>
<dbReference type="AlphaFoldDB" id="A0AAD9UKT4"/>
<dbReference type="Gene3D" id="2.40.20.10">
    <property type="entry name" value="Plasminogen Kringle 4"/>
    <property type="match status" value="1"/>
</dbReference>
<proteinExistence type="predicted"/>